<dbReference type="Proteomes" id="UP000177565">
    <property type="component" value="Unassembled WGS sequence"/>
</dbReference>
<proteinExistence type="predicted"/>
<name>A0A1G2MS65_9BACT</name>
<organism evidence="1 2">
    <name type="scientific">Candidatus Taylorbacteria bacterium RIFCSPHIGHO2_02_FULL_46_13</name>
    <dbReference type="NCBI Taxonomy" id="1802312"/>
    <lineage>
        <taxon>Bacteria</taxon>
        <taxon>Candidatus Tayloriibacteriota</taxon>
    </lineage>
</organism>
<dbReference type="AlphaFoldDB" id="A0A1G2MS65"/>
<dbReference type="STRING" id="1802312.A3C06_03315"/>
<comment type="caution">
    <text evidence="1">The sequence shown here is derived from an EMBL/GenBank/DDBJ whole genome shotgun (WGS) entry which is preliminary data.</text>
</comment>
<evidence type="ECO:0000313" key="2">
    <source>
        <dbReference type="Proteomes" id="UP000177565"/>
    </source>
</evidence>
<dbReference type="EMBL" id="MHRQ01000032">
    <property type="protein sequence ID" value="OHA25851.1"/>
    <property type="molecule type" value="Genomic_DNA"/>
</dbReference>
<accession>A0A1G2MS65</accession>
<sequence length="118" mass="13539">MKKAREYVLEFERAGRTAKAAEMVLCDMLGEVAELAKLRKAERSSSMFAILNEIDDKWESFVTQAKIPQCRYAFGSLQLQQFEQVYWLWVNAFPNKRVPAPYELGHAQTDPGLHKIAS</sequence>
<evidence type="ECO:0000313" key="1">
    <source>
        <dbReference type="EMBL" id="OHA25851.1"/>
    </source>
</evidence>
<reference evidence="1 2" key="1">
    <citation type="journal article" date="2016" name="Nat. Commun.">
        <title>Thousands of microbial genomes shed light on interconnected biogeochemical processes in an aquifer system.</title>
        <authorList>
            <person name="Anantharaman K."/>
            <person name="Brown C.T."/>
            <person name="Hug L.A."/>
            <person name="Sharon I."/>
            <person name="Castelle C.J."/>
            <person name="Probst A.J."/>
            <person name="Thomas B.C."/>
            <person name="Singh A."/>
            <person name="Wilkins M.J."/>
            <person name="Karaoz U."/>
            <person name="Brodie E.L."/>
            <person name="Williams K.H."/>
            <person name="Hubbard S.S."/>
            <person name="Banfield J.F."/>
        </authorList>
    </citation>
    <scope>NUCLEOTIDE SEQUENCE [LARGE SCALE GENOMIC DNA]</scope>
</reference>
<gene>
    <name evidence="1" type="ORF">A3C06_03315</name>
</gene>
<protein>
    <submittedName>
        <fullName evidence="1">Uncharacterized protein</fullName>
    </submittedName>
</protein>